<name>A0A2P2KP55_RHIMU</name>
<dbReference type="EMBL" id="GGEC01027000">
    <property type="protein sequence ID" value="MBX07484.1"/>
    <property type="molecule type" value="Transcribed_RNA"/>
</dbReference>
<feature type="chain" id="PRO_5015085027" description="Secreted protein" evidence="1">
    <location>
        <begin position="25"/>
        <end position="147"/>
    </location>
</feature>
<evidence type="ECO:0008006" key="3">
    <source>
        <dbReference type="Google" id="ProtNLM"/>
    </source>
</evidence>
<keyword evidence="1" id="KW-0732">Signal</keyword>
<evidence type="ECO:0000313" key="2">
    <source>
        <dbReference type="EMBL" id="MBX07482.1"/>
    </source>
</evidence>
<feature type="signal peptide" evidence="1">
    <location>
        <begin position="1"/>
        <end position="24"/>
    </location>
</feature>
<dbReference type="EMBL" id="GGEC01026998">
    <property type="protein sequence ID" value="MBX07482.1"/>
    <property type="molecule type" value="Transcribed_RNA"/>
</dbReference>
<organism evidence="2">
    <name type="scientific">Rhizophora mucronata</name>
    <name type="common">Asiatic mangrove</name>
    <dbReference type="NCBI Taxonomy" id="61149"/>
    <lineage>
        <taxon>Eukaryota</taxon>
        <taxon>Viridiplantae</taxon>
        <taxon>Streptophyta</taxon>
        <taxon>Embryophyta</taxon>
        <taxon>Tracheophyta</taxon>
        <taxon>Spermatophyta</taxon>
        <taxon>Magnoliopsida</taxon>
        <taxon>eudicotyledons</taxon>
        <taxon>Gunneridae</taxon>
        <taxon>Pentapetalae</taxon>
        <taxon>rosids</taxon>
        <taxon>fabids</taxon>
        <taxon>Malpighiales</taxon>
        <taxon>Rhizophoraceae</taxon>
        <taxon>Rhizophora</taxon>
    </lineage>
</organism>
<dbReference type="AlphaFoldDB" id="A0A2P2KP55"/>
<sequence>MPKPFTLSSRSNLCLLCSLQCSHSCATPRHRNGSVGLWRLPHFTNVHPGSNKCTMFLLSHCQSSLGSKSSGVCQLWELQDATDVPVWSTLCEVCCLQFCHFNWGLNKHHRTEVQQLTFSQALEVCHYRFHKFGFGYYHIYDDAIIIQ</sequence>
<accession>A0A2P2KP55</accession>
<protein>
    <recommendedName>
        <fullName evidence="3">Secreted protein</fullName>
    </recommendedName>
</protein>
<reference evidence="2" key="1">
    <citation type="submission" date="2018-02" db="EMBL/GenBank/DDBJ databases">
        <title>Rhizophora mucronata_Transcriptome.</title>
        <authorList>
            <person name="Meera S.P."/>
            <person name="Sreeshan A."/>
            <person name="Augustine A."/>
        </authorList>
    </citation>
    <scope>NUCLEOTIDE SEQUENCE</scope>
    <source>
        <tissue evidence="2">Leaf</tissue>
    </source>
</reference>
<proteinExistence type="predicted"/>
<evidence type="ECO:0000256" key="1">
    <source>
        <dbReference type="SAM" id="SignalP"/>
    </source>
</evidence>